<keyword evidence="3" id="KW-1185">Reference proteome</keyword>
<reference evidence="2 3" key="1">
    <citation type="submission" date="2018-12" db="EMBL/GenBank/DDBJ databases">
        <authorList>
            <person name="Criscuolo A."/>
        </authorList>
    </citation>
    <scope>NUCLEOTIDE SEQUENCE [LARGE SCALE GENOMIC DNA]</scope>
    <source>
        <strain evidence="2">ACIP1116281</strain>
    </source>
</reference>
<evidence type="ECO:0000313" key="2">
    <source>
        <dbReference type="EMBL" id="VDS05667.1"/>
    </source>
</evidence>
<evidence type="ECO:0008006" key="4">
    <source>
        <dbReference type="Google" id="ProtNLM"/>
    </source>
</evidence>
<gene>
    <name evidence="2" type="ORF">DEVEQU_02810</name>
</gene>
<keyword evidence="1" id="KW-0732">Signal</keyword>
<feature type="signal peptide" evidence="1">
    <location>
        <begin position="1"/>
        <end position="23"/>
    </location>
</feature>
<dbReference type="Proteomes" id="UP000268844">
    <property type="component" value="Unassembled WGS sequence"/>
</dbReference>
<dbReference type="OrthoDB" id="10008163at2"/>
<organism evidence="2 3">
    <name type="scientific">Devosia equisanguinis</name>
    <dbReference type="NCBI Taxonomy" id="2490941"/>
    <lineage>
        <taxon>Bacteria</taxon>
        <taxon>Pseudomonadati</taxon>
        <taxon>Pseudomonadota</taxon>
        <taxon>Alphaproteobacteria</taxon>
        <taxon>Hyphomicrobiales</taxon>
        <taxon>Devosiaceae</taxon>
        <taxon>Devosia</taxon>
    </lineage>
</organism>
<evidence type="ECO:0000256" key="1">
    <source>
        <dbReference type="SAM" id="SignalP"/>
    </source>
</evidence>
<name>A0A447IDW3_9HYPH</name>
<accession>A0A447IDW3</accession>
<dbReference type="EMBL" id="UZWD01000034">
    <property type="protein sequence ID" value="VDS05667.1"/>
    <property type="molecule type" value="Genomic_DNA"/>
</dbReference>
<proteinExistence type="predicted"/>
<dbReference type="AlphaFoldDB" id="A0A447IDW3"/>
<protein>
    <recommendedName>
        <fullName evidence="4">Pentapeptide MXKDX repeat protein</fullName>
    </recommendedName>
</protein>
<dbReference type="RefSeq" id="WP_126151194.1">
    <property type="nucleotide sequence ID" value="NZ_JBHTMH010000005.1"/>
</dbReference>
<evidence type="ECO:0000313" key="3">
    <source>
        <dbReference type="Proteomes" id="UP000268844"/>
    </source>
</evidence>
<sequence>MITRMFTLSAIAALMMLGVSAQAEEAMSSGAMKSDGMAMASMMSDADLAKCVEQAKAISFPDVAMVAEQACHDKHNGHGAMGGDAMGSNSMMSTK</sequence>
<feature type="chain" id="PRO_5019191096" description="Pentapeptide MXKDX repeat protein" evidence="1">
    <location>
        <begin position="24"/>
        <end position="95"/>
    </location>
</feature>